<evidence type="ECO:0000259" key="8">
    <source>
        <dbReference type="Pfam" id="PF02878"/>
    </source>
</evidence>
<dbReference type="Pfam" id="PF02879">
    <property type="entry name" value="PGM_PMM_II"/>
    <property type="match status" value="1"/>
</dbReference>
<evidence type="ECO:0000256" key="7">
    <source>
        <dbReference type="SAM" id="MobiDB-lite"/>
    </source>
</evidence>
<reference evidence="12" key="1">
    <citation type="submission" date="2015-11" db="EMBL/GenBank/DDBJ databases">
        <authorList>
            <person name="Varghese N."/>
        </authorList>
    </citation>
    <scope>NUCLEOTIDE SEQUENCE [LARGE SCALE GENOMIC DNA]</scope>
    <source>
        <strain evidence="12">DSM 45899</strain>
    </source>
</reference>
<sequence>MPGPPDVPGPPDAPGLPGPLAAQVDSWLRGDPDPDDRAELARLIAAGDVETVAGCFAGPLAFGTAGLRGPLRPGPAGMNTAVVRRTTAGLAQWLRGRAGGADPTVVIGYDARRRSDRFALDAARVLAGAGARALLLSAPTPTPVVAFAVRHLAADAGIVITASHNPAADNGYKVYLAGFGAGARSGGSADGGPAGRGTGAEDPGHGAQLVTPADAEIEHAIAAAGPAVDIPLADHWHSLDDSIVAAYVEGAVTAVGEVGAGPAGAAAGPAGPADAAGAAGTTHGAGAARNAGASDAVGGPPPLCVAYTPLHGVGADVVDAVFRRAGLAAPVAVADQREPDPAFPTVPFPNPEEPGALDAVLTLGERLGADLVLANDPDADRCAVAVGRRILTGDEVGLLLAEQVLRERPGPVATTIVSSSALRELARRYGVPCVETLTGFKWIMRADPRLVFGYEEALGYAVAPDLVRDKDGITAALALAHAALRAKRAGRTLLDVLDDLCRQVGVFATGQVSARFTDLAAIDAVMGALRASPPSHLGGQAVSAVRDLLAGPAGPAGGSGSAGGAGGAEPDGESLPAADVLIFHLAGAARVVARPSGTEPKLKLYLQTVVGPADVAAMGLPAARRRAESGLAALRDDIQALLRCQPHGRSFYEPLG</sequence>
<evidence type="ECO:0000313" key="12">
    <source>
        <dbReference type="Proteomes" id="UP000198802"/>
    </source>
</evidence>
<feature type="region of interest" description="Disordered" evidence="7">
    <location>
        <begin position="263"/>
        <end position="293"/>
    </location>
</feature>
<feature type="compositionally biased region" description="Gly residues" evidence="7">
    <location>
        <begin position="186"/>
        <end position="198"/>
    </location>
</feature>
<evidence type="ECO:0000256" key="2">
    <source>
        <dbReference type="ARBA" id="ARBA00010231"/>
    </source>
</evidence>
<evidence type="ECO:0000256" key="6">
    <source>
        <dbReference type="ARBA" id="ARBA00023235"/>
    </source>
</evidence>
<dbReference type="PANTHER" id="PTHR45745">
    <property type="entry name" value="PHOSPHOMANNOMUTASE 45A"/>
    <property type="match status" value="1"/>
</dbReference>
<dbReference type="InterPro" id="IPR016055">
    <property type="entry name" value="A-D-PHexomutase_a/b/a-I/II/III"/>
</dbReference>
<feature type="domain" description="Alpha-D-phosphohexomutase alpha/beta/alpha" evidence="9">
    <location>
        <begin position="302"/>
        <end position="385"/>
    </location>
</feature>
<dbReference type="InterPro" id="IPR005844">
    <property type="entry name" value="A-D-PHexomutase_a/b/a-I"/>
</dbReference>
<feature type="compositionally biased region" description="Pro residues" evidence="7">
    <location>
        <begin position="1"/>
        <end position="17"/>
    </location>
</feature>
<dbReference type="SUPFAM" id="SSF53738">
    <property type="entry name" value="Phosphoglucomutase, first 3 domains"/>
    <property type="match status" value="3"/>
</dbReference>
<keyword evidence="3" id="KW-0597">Phosphoprotein</keyword>
<evidence type="ECO:0000256" key="4">
    <source>
        <dbReference type="ARBA" id="ARBA00022723"/>
    </source>
</evidence>
<keyword evidence="5" id="KW-0460">Magnesium</keyword>
<keyword evidence="12" id="KW-1185">Reference proteome</keyword>
<feature type="region of interest" description="Disordered" evidence="7">
    <location>
        <begin position="186"/>
        <end position="206"/>
    </location>
</feature>
<comment type="cofactor">
    <cofactor evidence="1">
        <name>Mg(2+)</name>
        <dbReference type="ChEBI" id="CHEBI:18420"/>
    </cofactor>
</comment>
<dbReference type="GO" id="GO:0005975">
    <property type="term" value="P:carbohydrate metabolic process"/>
    <property type="evidence" value="ECO:0007669"/>
    <property type="project" value="InterPro"/>
</dbReference>
<feature type="region of interest" description="Disordered" evidence="7">
    <location>
        <begin position="1"/>
        <end position="33"/>
    </location>
</feature>
<dbReference type="SUPFAM" id="SSF55957">
    <property type="entry name" value="Phosphoglucomutase, C-terminal domain"/>
    <property type="match status" value="1"/>
</dbReference>
<dbReference type="CDD" id="cd05799">
    <property type="entry name" value="PGM2"/>
    <property type="match status" value="1"/>
</dbReference>
<protein>
    <submittedName>
        <fullName evidence="11">Phosphomannomutase</fullName>
    </submittedName>
</protein>
<organism evidence="11 12">
    <name type="scientific">Parafrankia irregularis</name>
    <dbReference type="NCBI Taxonomy" id="795642"/>
    <lineage>
        <taxon>Bacteria</taxon>
        <taxon>Bacillati</taxon>
        <taxon>Actinomycetota</taxon>
        <taxon>Actinomycetes</taxon>
        <taxon>Frankiales</taxon>
        <taxon>Frankiaceae</taxon>
        <taxon>Parafrankia</taxon>
    </lineage>
</organism>
<evidence type="ECO:0000313" key="11">
    <source>
        <dbReference type="EMBL" id="CUU54449.1"/>
    </source>
</evidence>
<dbReference type="InterPro" id="IPR036900">
    <property type="entry name" value="A-D-PHexomutase_C_sf"/>
</dbReference>
<dbReference type="Pfam" id="PF02880">
    <property type="entry name" value="PGM_PMM_III"/>
    <property type="match status" value="1"/>
</dbReference>
<dbReference type="GO" id="GO:0006166">
    <property type="term" value="P:purine ribonucleoside salvage"/>
    <property type="evidence" value="ECO:0007669"/>
    <property type="project" value="TreeGrafter"/>
</dbReference>
<proteinExistence type="inferred from homology"/>
<dbReference type="Gene3D" id="3.40.120.10">
    <property type="entry name" value="Alpha-D-Glucose-1,6-Bisphosphate, subunit A, domain 3"/>
    <property type="match status" value="3"/>
</dbReference>
<dbReference type="InterPro" id="IPR005845">
    <property type="entry name" value="A-D-PHexomutase_a/b/a-II"/>
</dbReference>
<dbReference type="InterPro" id="IPR005846">
    <property type="entry name" value="A-D-PHexomutase_a/b/a-III"/>
</dbReference>
<dbReference type="Proteomes" id="UP000198802">
    <property type="component" value="Unassembled WGS sequence"/>
</dbReference>
<gene>
    <name evidence="11" type="ORF">Ga0074812_102459</name>
</gene>
<dbReference type="GO" id="GO:0008973">
    <property type="term" value="F:phosphopentomutase activity"/>
    <property type="evidence" value="ECO:0007669"/>
    <property type="project" value="TreeGrafter"/>
</dbReference>
<dbReference type="PANTHER" id="PTHR45745:SF1">
    <property type="entry name" value="PHOSPHOGLUCOMUTASE 2B-RELATED"/>
    <property type="match status" value="1"/>
</dbReference>
<evidence type="ECO:0000259" key="9">
    <source>
        <dbReference type="Pfam" id="PF02879"/>
    </source>
</evidence>
<evidence type="ECO:0000259" key="10">
    <source>
        <dbReference type="Pfam" id="PF02880"/>
    </source>
</evidence>
<keyword evidence="4" id="KW-0479">Metal-binding</keyword>
<feature type="domain" description="Alpha-D-phosphohexomutase alpha/beta/alpha" evidence="8">
    <location>
        <begin position="61"/>
        <end position="177"/>
    </location>
</feature>
<feature type="domain" description="Alpha-D-phosphohexomutase alpha/beta/alpha" evidence="10">
    <location>
        <begin position="393"/>
        <end position="500"/>
    </location>
</feature>
<evidence type="ECO:0000256" key="1">
    <source>
        <dbReference type="ARBA" id="ARBA00001946"/>
    </source>
</evidence>
<dbReference type="InterPro" id="IPR016066">
    <property type="entry name" value="A-D-PHexomutase_CS"/>
</dbReference>
<dbReference type="GO" id="GO:0000287">
    <property type="term" value="F:magnesium ion binding"/>
    <property type="evidence" value="ECO:0007669"/>
    <property type="project" value="InterPro"/>
</dbReference>
<dbReference type="AlphaFoldDB" id="A0A0S4QFY7"/>
<dbReference type="PROSITE" id="PS00710">
    <property type="entry name" value="PGM_PMM"/>
    <property type="match status" value="1"/>
</dbReference>
<dbReference type="EMBL" id="FAOZ01000002">
    <property type="protein sequence ID" value="CUU54449.1"/>
    <property type="molecule type" value="Genomic_DNA"/>
</dbReference>
<dbReference type="Pfam" id="PF02878">
    <property type="entry name" value="PGM_PMM_I"/>
    <property type="match status" value="1"/>
</dbReference>
<comment type="similarity">
    <text evidence="2">Belongs to the phosphohexose mutase family.</text>
</comment>
<name>A0A0S4QFY7_9ACTN</name>
<evidence type="ECO:0000256" key="5">
    <source>
        <dbReference type="ARBA" id="ARBA00022842"/>
    </source>
</evidence>
<evidence type="ECO:0000256" key="3">
    <source>
        <dbReference type="ARBA" id="ARBA00022553"/>
    </source>
</evidence>
<accession>A0A0S4QFY7</accession>
<keyword evidence="6" id="KW-0413">Isomerase</keyword>